<feature type="region of interest" description="Disordered" evidence="1">
    <location>
        <begin position="317"/>
        <end position="337"/>
    </location>
</feature>
<gene>
    <name evidence="2" type="ORF">AWC38_SpisGene10154</name>
</gene>
<comment type="caution">
    <text evidence="2">The sequence shown here is derived from an EMBL/GenBank/DDBJ whole genome shotgun (WGS) entry which is preliminary data.</text>
</comment>
<evidence type="ECO:0000256" key="1">
    <source>
        <dbReference type="SAM" id="MobiDB-lite"/>
    </source>
</evidence>
<reference evidence="3" key="1">
    <citation type="journal article" date="2017" name="bioRxiv">
        <title>Comparative analysis of the genomes of Stylophora pistillata and Acropora digitifera provides evidence for extensive differences between species of corals.</title>
        <authorList>
            <person name="Voolstra C.R."/>
            <person name="Li Y."/>
            <person name="Liew Y.J."/>
            <person name="Baumgarten S."/>
            <person name="Zoccola D."/>
            <person name="Flot J.-F."/>
            <person name="Tambutte S."/>
            <person name="Allemand D."/>
            <person name="Aranda M."/>
        </authorList>
    </citation>
    <scope>NUCLEOTIDE SEQUENCE [LARGE SCALE GENOMIC DNA]</scope>
</reference>
<organism evidence="2 3">
    <name type="scientific">Stylophora pistillata</name>
    <name type="common">Smooth cauliflower coral</name>
    <dbReference type="NCBI Taxonomy" id="50429"/>
    <lineage>
        <taxon>Eukaryota</taxon>
        <taxon>Metazoa</taxon>
        <taxon>Cnidaria</taxon>
        <taxon>Anthozoa</taxon>
        <taxon>Hexacorallia</taxon>
        <taxon>Scleractinia</taxon>
        <taxon>Astrocoeniina</taxon>
        <taxon>Pocilloporidae</taxon>
        <taxon>Stylophora</taxon>
    </lineage>
</organism>
<dbReference type="AlphaFoldDB" id="A0A2B4S855"/>
<sequence>MVKSFKAYISSVTPSLFALKNDALTIKEPVHHFTTILYCVYCTLLGDWTLVHSIMMVDEEAEDAPAQNAAAHFAGSIMNFERRKFNARQENRLEALKAFKKKCGYIFKGSLVNISEERKCILVQDWLGLEGLKIYDSLDWGEDEDVNNYELMWTKLEGTVSAECNEIVASKKFKERVQKPKETITSFVTDLLVKDWNYIDEDRQVRDQFVYGVSDDDLKKKLLEKGNTLTQIQAVSIGKAHETTNQEVQECCQKPPVRETTNAVFKDKPNKGLMCNYCAKKKGSHSFANKRNCSAWGAVCSLCKIKNHFKDSKECKRLQRERKPQPGNQRQSRTTKKPFVLKVDEDREEHFYEVMDKISTLNQQCDHRKAFANLLISKKRISVNLQIDSGSTCTCSILPVGVYKEISGDHDLQELNATVCPTLSLYDEKT</sequence>
<accession>A0A2B4S855</accession>
<dbReference type="Proteomes" id="UP000225706">
    <property type="component" value="Unassembled WGS sequence"/>
</dbReference>
<keyword evidence="3" id="KW-1185">Reference proteome</keyword>
<dbReference type="PANTHER" id="PTHR33198:SF20">
    <property type="entry name" value="RETROTRANSPOSON GAG DOMAIN-CONTAINING PROTEIN"/>
    <property type="match status" value="1"/>
</dbReference>
<name>A0A2B4S855_STYPI</name>
<protein>
    <submittedName>
        <fullName evidence="2">Uncharacterized protein</fullName>
    </submittedName>
</protein>
<proteinExistence type="predicted"/>
<evidence type="ECO:0000313" key="3">
    <source>
        <dbReference type="Proteomes" id="UP000225706"/>
    </source>
</evidence>
<dbReference type="STRING" id="50429.A0A2B4S855"/>
<evidence type="ECO:0000313" key="2">
    <source>
        <dbReference type="EMBL" id="PFX25213.1"/>
    </source>
</evidence>
<dbReference type="EMBL" id="LSMT01000156">
    <property type="protein sequence ID" value="PFX25213.1"/>
    <property type="molecule type" value="Genomic_DNA"/>
</dbReference>
<dbReference type="PANTHER" id="PTHR33198">
    <property type="entry name" value="ANK_REP_REGION DOMAIN-CONTAINING PROTEIN-RELATED"/>
    <property type="match status" value="1"/>
</dbReference>